<proteinExistence type="predicted"/>
<comment type="caution">
    <text evidence="2">The sequence shown here is derived from an EMBL/GenBank/DDBJ whole genome shotgun (WGS) entry which is preliminary data.</text>
</comment>
<dbReference type="EMBL" id="MDYP01000004">
    <property type="protein sequence ID" value="OQE10492.1"/>
    <property type="molecule type" value="Genomic_DNA"/>
</dbReference>
<evidence type="ECO:0000313" key="3">
    <source>
        <dbReference type="Proteomes" id="UP000191518"/>
    </source>
</evidence>
<sequence>MSGLLAPPEILTRTNWKSWKNEIEKHARNQGVWKFCDPDALDKCHPELHEPEKPRISTVRPEAQSIVDLGEDDFIELSSIVDRYWKKMQVYDKIQAGLGVVFNLIKYHVDAEYFDLIEHAETPLDQMMLLSAKFKKPRLEDLQPRWELIQRLASAPEVQELFELWNLFFTDCNRYQSCDARRQDAFWECVDMGGDVSGNWLPLTAQDWIEKPDHVESAANWNDSAQSRSPARQESPASQSWIKPPDHIESINHWGVRAQPRSPIRRESIDSQYCVGDYKDMLNKREETFGGEFGSDFTRRLTLCQTQDSKI</sequence>
<name>A0A1V6S8W6_9EURO</name>
<reference evidence="3" key="1">
    <citation type="journal article" date="2017" name="Nat. Microbiol.">
        <title>Global analysis of biosynthetic gene clusters reveals vast potential of secondary metabolite production in Penicillium species.</title>
        <authorList>
            <person name="Nielsen J.C."/>
            <person name="Grijseels S."/>
            <person name="Prigent S."/>
            <person name="Ji B."/>
            <person name="Dainat J."/>
            <person name="Nielsen K.F."/>
            <person name="Frisvad J.C."/>
            <person name="Workman M."/>
            <person name="Nielsen J."/>
        </authorList>
    </citation>
    <scope>NUCLEOTIDE SEQUENCE [LARGE SCALE GENOMIC DNA]</scope>
    <source>
        <strain evidence="3">IBT 29486</strain>
    </source>
</reference>
<protein>
    <submittedName>
        <fullName evidence="2">Uncharacterized protein</fullName>
    </submittedName>
</protein>
<evidence type="ECO:0000313" key="2">
    <source>
        <dbReference type="EMBL" id="OQE10492.1"/>
    </source>
</evidence>
<feature type="compositionally biased region" description="Polar residues" evidence="1">
    <location>
        <begin position="221"/>
        <end position="241"/>
    </location>
</feature>
<accession>A0A1V6S8W6</accession>
<evidence type="ECO:0000256" key="1">
    <source>
        <dbReference type="SAM" id="MobiDB-lite"/>
    </source>
</evidence>
<feature type="region of interest" description="Disordered" evidence="1">
    <location>
        <begin position="221"/>
        <end position="245"/>
    </location>
</feature>
<organism evidence="2 3">
    <name type="scientific">Penicillium vulpinum</name>
    <dbReference type="NCBI Taxonomy" id="29845"/>
    <lineage>
        <taxon>Eukaryota</taxon>
        <taxon>Fungi</taxon>
        <taxon>Dikarya</taxon>
        <taxon>Ascomycota</taxon>
        <taxon>Pezizomycotina</taxon>
        <taxon>Eurotiomycetes</taxon>
        <taxon>Eurotiomycetidae</taxon>
        <taxon>Eurotiales</taxon>
        <taxon>Aspergillaceae</taxon>
        <taxon>Penicillium</taxon>
    </lineage>
</organism>
<dbReference type="STRING" id="29845.A0A1V6S8W6"/>
<dbReference type="AlphaFoldDB" id="A0A1V6S8W6"/>
<dbReference type="Proteomes" id="UP000191518">
    <property type="component" value="Unassembled WGS sequence"/>
</dbReference>
<keyword evidence="3" id="KW-1185">Reference proteome</keyword>
<gene>
    <name evidence="2" type="ORF">PENVUL_c004G01957</name>
</gene>
<dbReference type="OrthoDB" id="3751233at2759"/>